<dbReference type="PANTHER" id="PTHR17615">
    <property type="entry name" value="PROTEIN FAM189A"/>
    <property type="match status" value="1"/>
</dbReference>
<organism evidence="7 8">
    <name type="scientific">Buceros rhinoceros silvestris</name>
    <dbReference type="NCBI Taxonomy" id="175836"/>
    <lineage>
        <taxon>Eukaryota</taxon>
        <taxon>Metazoa</taxon>
        <taxon>Chordata</taxon>
        <taxon>Craniata</taxon>
        <taxon>Vertebrata</taxon>
        <taxon>Euteleostomi</taxon>
        <taxon>Archelosauria</taxon>
        <taxon>Archosauria</taxon>
        <taxon>Dinosauria</taxon>
        <taxon>Saurischia</taxon>
        <taxon>Theropoda</taxon>
        <taxon>Coelurosauria</taxon>
        <taxon>Aves</taxon>
        <taxon>Neognathae</taxon>
        <taxon>Neoaves</taxon>
        <taxon>Telluraves</taxon>
        <taxon>Coraciimorphae</taxon>
        <taxon>Bucerotiformes</taxon>
        <taxon>Bucerotidae</taxon>
        <taxon>Buceros</taxon>
    </lineage>
</organism>
<name>A0A091HBH3_BUCRH</name>
<evidence type="ECO:0000256" key="5">
    <source>
        <dbReference type="ARBA" id="ARBA00034309"/>
    </source>
</evidence>
<keyword evidence="2 6" id="KW-0812">Transmembrane</keyword>
<accession>A0A091HBH3</accession>
<keyword evidence="3 6" id="KW-1133">Transmembrane helix</keyword>
<dbReference type="Proteomes" id="UP000054064">
    <property type="component" value="Unassembled WGS sequence"/>
</dbReference>
<sequence length="388" mass="43053">VDMGQDKVCFCCEAFPLAKCTEETALKLYHTKSCNEARLSLKKVLFVLCTLNGLSIIVCLSAGALHSLEVWATRRSCRVSESKVPPAMNSGTNKDSDDSDFAPSVSPAFLSTYSHIPRMRRRMPSPDVIPLPHIYGVRIKGTEVFCSLDPPSYEDAVRQNNSYRVWPTGVQSVTCFSTTKGALRHGECQIMIFGQQVQGLTFKTYKQLFAPKIQKARYISFFVICKLIVDSASIHDVQLQCFRFFWAELNCETATQTEVERQVGTVALQSSLGSPLMGRPLSLVGKISYRDVERLAGWIIEQSPHRMSPDLRELVESIKPVLKPDERPEEASTSAASLEQAMAPAQQAVSLKAHVLALKKRFGLLQLEGGDVTTDEEELAEGRIQTAD</sequence>
<dbReference type="InterPro" id="IPR030431">
    <property type="entry name" value="ENTREP1-3"/>
</dbReference>
<evidence type="ECO:0000256" key="2">
    <source>
        <dbReference type="ARBA" id="ARBA00022692"/>
    </source>
</evidence>
<dbReference type="PANTHER" id="PTHR17615:SF8">
    <property type="entry name" value="ENDOSOMAL TRANSMEMBRANE EPSIN INTERACTOR 1"/>
    <property type="match status" value="1"/>
</dbReference>
<feature type="non-terminal residue" evidence="7">
    <location>
        <position position="388"/>
    </location>
</feature>
<evidence type="ECO:0000313" key="7">
    <source>
        <dbReference type="EMBL" id="KFO93216.1"/>
    </source>
</evidence>
<keyword evidence="4 6" id="KW-0472">Membrane</keyword>
<evidence type="ECO:0000256" key="1">
    <source>
        <dbReference type="ARBA" id="ARBA00004370"/>
    </source>
</evidence>
<evidence type="ECO:0000313" key="8">
    <source>
        <dbReference type="Proteomes" id="UP000054064"/>
    </source>
</evidence>
<feature type="transmembrane region" description="Helical" evidence="6">
    <location>
        <begin position="45"/>
        <end position="68"/>
    </location>
</feature>
<feature type="non-terminal residue" evidence="7">
    <location>
        <position position="1"/>
    </location>
</feature>
<protein>
    <submittedName>
        <fullName evidence="7">Protein FAM189A2</fullName>
    </submittedName>
</protein>
<proteinExistence type="inferred from homology"/>
<dbReference type="AlphaFoldDB" id="A0A091HBH3"/>
<evidence type="ECO:0000256" key="3">
    <source>
        <dbReference type="ARBA" id="ARBA00022989"/>
    </source>
</evidence>
<comment type="similarity">
    <text evidence="5">Belongs to the ENTREP family.</text>
</comment>
<dbReference type="GO" id="GO:0016020">
    <property type="term" value="C:membrane"/>
    <property type="evidence" value="ECO:0007669"/>
    <property type="project" value="UniProtKB-SubCell"/>
</dbReference>
<keyword evidence="8" id="KW-1185">Reference proteome</keyword>
<dbReference type="EMBL" id="KL532381">
    <property type="protein sequence ID" value="KFO93216.1"/>
    <property type="molecule type" value="Genomic_DNA"/>
</dbReference>
<comment type="subcellular location">
    <subcellularLocation>
        <location evidence="1">Membrane</location>
    </subcellularLocation>
</comment>
<evidence type="ECO:0000256" key="4">
    <source>
        <dbReference type="ARBA" id="ARBA00023136"/>
    </source>
</evidence>
<reference evidence="7 8" key="1">
    <citation type="submission" date="2014-04" db="EMBL/GenBank/DDBJ databases">
        <title>Genome evolution of avian class.</title>
        <authorList>
            <person name="Zhang G."/>
            <person name="Li C."/>
        </authorList>
    </citation>
    <scope>NUCLEOTIDE SEQUENCE [LARGE SCALE GENOMIC DNA]</scope>
    <source>
        <strain evidence="7">BGI_N320</strain>
    </source>
</reference>
<evidence type="ECO:0000256" key="6">
    <source>
        <dbReference type="SAM" id="Phobius"/>
    </source>
</evidence>
<gene>
    <name evidence="7" type="ORF">N320_10168</name>
</gene>